<sequence>MTHDNSTHSRSGRSRIEEDRQREEDRARGRGTGAVMRVIVPLQGVVQGRGGVVLGSVIPCALFYFLQLYLKRHRSERAPREEVPPPPRRPSRSPRKPALVSSRALHVIEDENSPYYRGWQAYKENPYDAEHNPDGIIQMGLAENQLMADFMCEVMKAPFNPDQIVLTAGATPAIEMLGFCLADPGNAFLVPSPYYPAFCRDLKWRAGVELVPVPCRSSDNFNVTINALDRAFSQTKKRRLTVRALLISNPSNPVGNILDSATLTMLLEFATEKNIHLVCDEIYAGSVYDSPNFTSIAKVLESGEFDKSRVHIIYGTSKDLCLPGFRVGVIYSYNDKVLKAAQQMSRFCSVSSQTQHLLINMLSDAQFIQQYLSENQRRLRKASLVLTEGLKEAGIKYVKSNAGLYCWVEMGSLMPSYSEKGELNLWDKLLNEAKINVTPGSACYCIEPGWFRICFSTLSCQDMTVALRRIQEFSKRRKRSL</sequence>
<dbReference type="AlphaFoldDB" id="Q06IN6"/>
<proteinExistence type="predicted"/>
<dbReference type="PANTHER" id="PTHR43795:SF85">
    <property type="entry name" value="AMINOTRANSFERASE ACS10-RELATED"/>
    <property type="match status" value="1"/>
</dbReference>
<evidence type="ECO:0000256" key="2">
    <source>
        <dbReference type="SAM" id="MobiDB-lite"/>
    </source>
</evidence>
<dbReference type="InterPro" id="IPR015422">
    <property type="entry name" value="PyrdxlP-dep_Trfase_small"/>
</dbReference>
<keyword evidence="1" id="KW-0663">Pyridoxal phosphate</keyword>
<evidence type="ECO:0000256" key="3">
    <source>
        <dbReference type="SAM" id="Phobius"/>
    </source>
</evidence>
<dbReference type="InterPro" id="IPR015424">
    <property type="entry name" value="PyrdxlP-dep_Trfase"/>
</dbReference>
<dbReference type="InterPro" id="IPR004839">
    <property type="entry name" value="Aminotransferase_I/II_large"/>
</dbReference>
<reference evidence="5" key="2">
    <citation type="journal article" date="2008" name="Gene">
        <title>Characterization of a 1-aminocyclopropane-1-carboxylate synthase gene from loblolly pine (Pinus taeda L.).</title>
        <authorList>
            <person name="Barnes J.R."/>
            <person name="Lorenz W.W."/>
            <person name="Dean J.F."/>
        </authorList>
    </citation>
    <scope>NUCLEOTIDE SEQUENCE</scope>
</reference>
<protein>
    <submittedName>
        <fullName evidence="5">1-aminocyclopropane-1-carboxylate synthase</fullName>
        <ecNumber evidence="5">4.4.1.14</ecNumber>
    </submittedName>
</protein>
<dbReference type="Gene3D" id="3.90.1150.10">
    <property type="entry name" value="Aspartate Aminotransferase, domain 1"/>
    <property type="match status" value="1"/>
</dbReference>
<feature type="region of interest" description="Disordered" evidence="2">
    <location>
        <begin position="1"/>
        <end position="30"/>
    </location>
</feature>
<gene>
    <name evidence="5" type="primary">ACS1</name>
</gene>
<dbReference type="CDD" id="cd00609">
    <property type="entry name" value="AAT_like"/>
    <property type="match status" value="1"/>
</dbReference>
<dbReference type="SUPFAM" id="SSF53383">
    <property type="entry name" value="PLP-dependent transferases"/>
    <property type="match status" value="1"/>
</dbReference>
<dbReference type="GO" id="GO:0008483">
    <property type="term" value="F:transaminase activity"/>
    <property type="evidence" value="ECO:0007669"/>
    <property type="project" value="TreeGrafter"/>
</dbReference>
<feature type="domain" description="Aminotransferase class I/classII large" evidence="4">
    <location>
        <begin position="145"/>
        <end position="470"/>
    </location>
</feature>
<dbReference type="PANTHER" id="PTHR43795">
    <property type="entry name" value="BIFUNCTIONAL ASPARTATE AMINOTRANSFERASE AND GLUTAMATE/ASPARTATE-PREPHENATE AMINOTRANSFERASE-RELATED"/>
    <property type="match status" value="1"/>
</dbReference>
<feature type="compositionally biased region" description="Basic and acidic residues" evidence="2">
    <location>
        <begin position="14"/>
        <end position="28"/>
    </location>
</feature>
<dbReference type="PRINTS" id="PR00753">
    <property type="entry name" value="ACCSYNTHASE"/>
</dbReference>
<name>Q06IN6_PINTA</name>
<dbReference type="EC" id="4.4.1.14" evidence="5"/>
<feature type="transmembrane region" description="Helical" evidence="3">
    <location>
        <begin position="51"/>
        <end position="70"/>
    </location>
</feature>
<dbReference type="InterPro" id="IPR015421">
    <property type="entry name" value="PyrdxlP-dep_Trfase_major"/>
</dbReference>
<dbReference type="Pfam" id="PF00155">
    <property type="entry name" value="Aminotran_1_2"/>
    <property type="match status" value="1"/>
</dbReference>
<dbReference type="Gene3D" id="3.40.640.10">
    <property type="entry name" value="Type I PLP-dependent aspartate aminotransferase-like (Major domain)"/>
    <property type="match status" value="1"/>
</dbReference>
<dbReference type="BRENDA" id="4.4.1.14">
    <property type="organism ID" value="4861"/>
</dbReference>
<dbReference type="InterPro" id="IPR050478">
    <property type="entry name" value="Ethylene_sulfur-biosynth"/>
</dbReference>
<feature type="region of interest" description="Disordered" evidence="2">
    <location>
        <begin position="75"/>
        <end position="100"/>
    </location>
</feature>
<dbReference type="GO" id="GO:0016847">
    <property type="term" value="F:1-aminocyclopropane-1-carboxylate synthase activity"/>
    <property type="evidence" value="ECO:0007669"/>
    <property type="project" value="UniProtKB-EC"/>
</dbReference>
<accession>Q06IN6</accession>
<reference evidence="5" key="1">
    <citation type="submission" date="2006-07" db="EMBL/GenBank/DDBJ databases">
        <authorList>
            <person name="Dean J.F.D."/>
            <person name="Barnes J.R."/>
        </authorList>
    </citation>
    <scope>NUCLEOTIDE SEQUENCE</scope>
</reference>
<keyword evidence="3" id="KW-1133">Transmembrane helix</keyword>
<organism evidence="5">
    <name type="scientific">Pinus taeda</name>
    <name type="common">Loblolly pine</name>
    <dbReference type="NCBI Taxonomy" id="3352"/>
    <lineage>
        <taxon>Eukaryota</taxon>
        <taxon>Viridiplantae</taxon>
        <taxon>Streptophyta</taxon>
        <taxon>Embryophyta</taxon>
        <taxon>Tracheophyta</taxon>
        <taxon>Spermatophyta</taxon>
        <taxon>Pinopsida</taxon>
        <taxon>Pinidae</taxon>
        <taxon>Conifers I</taxon>
        <taxon>Pinales</taxon>
        <taxon>Pinaceae</taxon>
        <taxon>Pinus</taxon>
        <taxon>Pinus subgen. Pinus</taxon>
    </lineage>
</organism>
<keyword evidence="3" id="KW-0812">Transmembrane</keyword>
<dbReference type="EMBL" id="DQ871026">
    <property type="protein sequence ID" value="ABI93271.1"/>
    <property type="molecule type" value="Genomic_DNA"/>
</dbReference>
<evidence type="ECO:0000256" key="1">
    <source>
        <dbReference type="ARBA" id="ARBA00022898"/>
    </source>
</evidence>
<evidence type="ECO:0000259" key="4">
    <source>
        <dbReference type="Pfam" id="PF00155"/>
    </source>
</evidence>
<keyword evidence="3" id="KW-0472">Membrane</keyword>
<dbReference type="GO" id="GO:0030170">
    <property type="term" value="F:pyridoxal phosphate binding"/>
    <property type="evidence" value="ECO:0007669"/>
    <property type="project" value="InterPro"/>
</dbReference>
<evidence type="ECO:0000313" key="5">
    <source>
        <dbReference type="EMBL" id="ABI93271.1"/>
    </source>
</evidence>
<keyword evidence="5" id="KW-0456">Lyase</keyword>